<dbReference type="PANTHER" id="PTHR45953:SF1">
    <property type="entry name" value="IDURONATE 2-SULFATASE"/>
    <property type="match status" value="1"/>
</dbReference>
<dbReference type="GO" id="GO:0005737">
    <property type="term" value="C:cytoplasm"/>
    <property type="evidence" value="ECO:0007669"/>
    <property type="project" value="TreeGrafter"/>
</dbReference>
<keyword evidence="2" id="KW-0378">Hydrolase</keyword>
<dbReference type="GeneID" id="76459614"/>
<keyword evidence="5" id="KW-1185">Reference proteome</keyword>
<proteinExistence type="predicted"/>
<evidence type="ECO:0000256" key="2">
    <source>
        <dbReference type="ARBA" id="ARBA00022801"/>
    </source>
</evidence>
<gene>
    <name evidence="4" type="ordered locus">Veis_0934</name>
</gene>
<dbReference type="GO" id="GO:0046872">
    <property type="term" value="F:metal ion binding"/>
    <property type="evidence" value="ECO:0007669"/>
    <property type="project" value="UniProtKB-KW"/>
</dbReference>
<dbReference type="Proteomes" id="UP000000374">
    <property type="component" value="Chromosome"/>
</dbReference>
<dbReference type="InterPro" id="IPR017850">
    <property type="entry name" value="Alkaline_phosphatase_core_sf"/>
</dbReference>
<dbReference type="InterPro" id="IPR000917">
    <property type="entry name" value="Sulfatase_N"/>
</dbReference>
<dbReference type="CDD" id="cd16148">
    <property type="entry name" value="sulfatase_like"/>
    <property type="match status" value="1"/>
</dbReference>
<feature type="domain" description="Sulfatase N-terminal" evidence="3">
    <location>
        <begin position="13"/>
        <end position="352"/>
    </location>
</feature>
<dbReference type="eggNOG" id="COG3119">
    <property type="taxonomic scope" value="Bacteria"/>
</dbReference>
<dbReference type="Gene3D" id="3.40.720.10">
    <property type="entry name" value="Alkaline Phosphatase, subunit A"/>
    <property type="match status" value="1"/>
</dbReference>
<dbReference type="RefSeq" id="WP_011808725.1">
    <property type="nucleotide sequence ID" value="NC_008786.1"/>
</dbReference>
<reference evidence="5" key="1">
    <citation type="submission" date="2006-12" db="EMBL/GenBank/DDBJ databases">
        <title>Complete sequence of chromosome 1 of Verminephrobacter eiseniae EF01-2.</title>
        <authorList>
            <person name="Copeland A."/>
            <person name="Lucas S."/>
            <person name="Lapidus A."/>
            <person name="Barry K."/>
            <person name="Detter J.C."/>
            <person name="Glavina del Rio T."/>
            <person name="Dalin E."/>
            <person name="Tice H."/>
            <person name="Pitluck S."/>
            <person name="Chertkov O."/>
            <person name="Brettin T."/>
            <person name="Bruce D."/>
            <person name="Han C."/>
            <person name="Tapia R."/>
            <person name="Gilna P."/>
            <person name="Schmutz J."/>
            <person name="Larimer F."/>
            <person name="Land M."/>
            <person name="Hauser L."/>
            <person name="Kyrpides N."/>
            <person name="Kim E."/>
            <person name="Stahl D."/>
            <person name="Richardson P."/>
        </authorList>
    </citation>
    <scope>NUCLEOTIDE SEQUENCE [LARGE SCALE GENOMIC DNA]</scope>
    <source>
        <strain evidence="5">EF01-2</strain>
    </source>
</reference>
<accession>A1WGF5</accession>
<evidence type="ECO:0000259" key="3">
    <source>
        <dbReference type="Pfam" id="PF00884"/>
    </source>
</evidence>
<name>A1WGF5_VEREI</name>
<dbReference type="EMBL" id="CP000542">
    <property type="protein sequence ID" value="ABM56712.1"/>
    <property type="molecule type" value="Genomic_DNA"/>
</dbReference>
<keyword evidence="1" id="KW-0479">Metal-binding</keyword>
<dbReference type="AlphaFoldDB" id="A1WGF5"/>
<dbReference type="Pfam" id="PF00884">
    <property type="entry name" value="Sulfatase"/>
    <property type="match status" value="1"/>
</dbReference>
<dbReference type="STRING" id="391735.Veis_0934"/>
<dbReference type="GO" id="GO:0008484">
    <property type="term" value="F:sulfuric ester hydrolase activity"/>
    <property type="evidence" value="ECO:0007669"/>
    <property type="project" value="TreeGrafter"/>
</dbReference>
<sequence>MNQHPAASLTRPRNAVVILLDSLNRHLLGAYGATEFETPQIDRFCASALRFDRHYAGSLPCMPARHDILCGALDFLWRPWGSIEVWEDAITYWLRNAGVVTQLISDHPHLFESGGENYHADFQGWDYLRGHESDPWKTAQSECAIGAPLHQVLPGPFPHEYDTNRTWFKREEDFPGPQTMASAARWIDENAGRHQRFFLMIDEFDPHEPFDTPQPWACRYRQAQGADEHQPLLVWPPYAVDAIERGVLTAAQAQELRNNYGAKLSMIDHWLGRVLDAIERNRLAADTAVILCTDHGHYLGERDIFGKPGVPLYQPMAHIPLMIRWPGMAPGRRDMLTTSVDIHATIADIFGVSAAHRTHGRSLLPAIADPGQQVREHLLAGVWGREVHYIDRSHKYVRAPAQANAPLSMWSNRWSTMPQHHVPGRRLLPPDRRARIDFMPGSQVPVLRQPFVEGDLLPLWARNLRFSGNHLWNLDADPREQTDLAGSALEAEYAHKLHAALRAIEAPDDQAIRLGLGV</sequence>
<dbReference type="SUPFAM" id="SSF53649">
    <property type="entry name" value="Alkaline phosphatase-like"/>
    <property type="match status" value="1"/>
</dbReference>
<evidence type="ECO:0000313" key="4">
    <source>
        <dbReference type="EMBL" id="ABM56712.1"/>
    </source>
</evidence>
<evidence type="ECO:0000313" key="5">
    <source>
        <dbReference type="Proteomes" id="UP000000374"/>
    </source>
</evidence>
<protein>
    <submittedName>
        <fullName evidence="4">Sulfatase</fullName>
    </submittedName>
</protein>
<organism evidence="4 5">
    <name type="scientific">Verminephrobacter eiseniae (strain EF01-2)</name>
    <dbReference type="NCBI Taxonomy" id="391735"/>
    <lineage>
        <taxon>Bacteria</taxon>
        <taxon>Pseudomonadati</taxon>
        <taxon>Pseudomonadota</taxon>
        <taxon>Betaproteobacteria</taxon>
        <taxon>Burkholderiales</taxon>
        <taxon>Comamonadaceae</taxon>
        <taxon>Verminephrobacter</taxon>
    </lineage>
</organism>
<evidence type="ECO:0000256" key="1">
    <source>
        <dbReference type="ARBA" id="ARBA00022723"/>
    </source>
</evidence>
<dbReference type="PANTHER" id="PTHR45953">
    <property type="entry name" value="IDURONATE 2-SULFATASE"/>
    <property type="match status" value="1"/>
</dbReference>
<dbReference type="HOGENOM" id="CLU_006332_14_0_4"/>
<dbReference type="KEGG" id="vei:Veis_0934"/>
<dbReference type="OrthoDB" id="9803751at2"/>